<dbReference type="KEGG" id="yey:Y11_14031"/>
<evidence type="ECO:0000313" key="1">
    <source>
        <dbReference type="EMBL" id="CBY26776.1"/>
    </source>
</evidence>
<evidence type="ECO:0000313" key="2">
    <source>
        <dbReference type="EMBL" id="CBY26778.1"/>
    </source>
</evidence>
<name>A0A0G2PN11_YERE1</name>
<proteinExistence type="predicted"/>
<gene>
    <name evidence="1" type="ordered locus">Y11_14031</name>
    <name evidence="2" type="ordered locus">Y11_14051</name>
</gene>
<accession>A0A0G2PN11</accession>
<dbReference type="HOGENOM" id="CLU_3350576_0_0_6"/>
<organism evidence="1 3">
    <name type="scientific">Yersinia enterocolitica subsp. palearctica serotype O:3 (strain DSM 13030 / CIP 106945 / Y11)</name>
    <dbReference type="NCBI Taxonomy" id="930944"/>
    <lineage>
        <taxon>Bacteria</taxon>
        <taxon>Pseudomonadati</taxon>
        <taxon>Pseudomonadota</taxon>
        <taxon>Gammaproteobacteria</taxon>
        <taxon>Enterobacterales</taxon>
        <taxon>Yersiniaceae</taxon>
        <taxon>Yersinia</taxon>
    </lineage>
</organism>
<evidence type="ECO:0000313" key="3">
    <source>
        <dbReference type="Proteomes" id="UP000008084"/>
    </source>
</evidence>
<dbReference type="KEGG" id="yey:Y11_14051"/>
<dbReference type="EMBL" id="FR729477">
    <property type="protein sequence ID" value="CBY26776.1"/>
    <property type="molecule type" value="Genomic_DNA"/>
</dbReference>
<dbReference type="EMBL" id="FR729477">
    <property type="protein sequence ID" value="CBY26778.1"/>
    <property type="molecule type" value="Genomic_DNA"/>
</dbReference>
<sequence>MGAFFISAQRNDTPDIQLKVWMSLPIIKKTVIEAVGK</sequence>
<protein>
    <submittedName>
        <fullName evidence="1">Uncharacterized protein</fullName>
    </submittedName>
</protein>
<dbReference type="Proteomes" id="UP000008084">
    <property type="component" value="Chromosome"/>
</dbReference>
<reference evidence="1 3" key="1">
    <citation type="journal article" date="2011" name="J. Bacteriol.">
        <title>Complete genome sequence of Yersinia enterocolitica subsp. palearctica serogroup O:3.</title>
        <authorList>
            <person name="Batzilla J."/>
            <person name="Hoper D."/>
            <person name="Antonenka U."/>
            <person name="Heesemann J."/>
            <person name="Rakin A."/>
        </authorList>
    </citation>
    <scope>NUCLEOTIDE SEQUENCE [LARGE SCALE GENOMIC DNA]</scope>
    <source>
        <strain evidence="3">DSM 13030 / CIP 106945 / Y11</strain>
        <strain evidence="1">Y11</strain>
    </source>
</reference>
<dbReference type="PATRIC" id="fig|930944.6.peg.1393"/>
<dbReference type="AlphaFoldDB" id="A0A0G2PN11"/>